<dbReference type="PANTHER" id="PTHR16301:SF17">
    <property type="entry name" value="IMPACT FAMILY MEMBER YDL177C"/>
    <property type="match status" value="1"/>
</dbReference>
<comment type="similarity">
    <text evidence="1">Belongs to the IMPACT family.</text>
</comment>
<dbReference type="STRING" id="619300.G3AN56"/>
<name>G3AN56_SPAPN</name>
<keyword evidence="4" id="KW-1185">Reference proteome</keyword>
<accession>G3AN56</accession>
<dbReference type="eggNOG" id="KOG3299">
    <property type="taxonomic scope" value="Eukaryota"/>
</dbReference>
<dbReference type="EMBL" id="GL996502">
    <property type="protein sequence ID" value="EGW31898.1"/>
    <property type="molecule type" value="Genomic_DNA"/>
</dbReference>
<gene>
    <name evidence="3" type="ORF">SPAPADRAFT_152072</name>
</gene>
<evidence type="ECO:0000256" key="1">
    <source>
        <dbReference type="ARBA" id="ARBA00007665"/>
    </source>
</evidence>
<dbReference type="InterPro" id="IPR023582">
    <property type="entry name" value="Impact"/>
</dbReference>
<organism evidence="4">
    <name type="scientific">Spathaspora passalidarum (strain NRRL Y-27907 / 11-Y1)</name>
    <dbReference type="NCBI Taxonomy" id="619300"/>
    <lineage>
        <taxon>Eukaryota</taxon>
        <taxon>Fungi</taxon>
        <taxon>Dikarya</taxon>
        <taxon>Ascomycota</taxon>
        <taxon>Saccharomycotina</taxon>
        <taxon>Pichiomycetes</taxon>
        <taxon>Debaryomycetaceae</taxon>
        <taxon>Spathaspora</taxon>
    </lineage>
</organism>
<dbReference type="AlphaFoldDB" id="G3AN56"/>
<dbReference type="InterPro" id="IPR020569">
    <property type="entry name" value="UPF0029_Impact_CS"/>
</dbReference>
<dbReference type="HOGENOM" id="CLU_045276_2_2_1"/>
<evidence type="ECO:0000313" key="4">
    <source>
        <dbReference type="Proteomes" id="UP000000709"/>
    </source>
</evidence>
<dbReference type="GeneID" id="18870916"/>
<dbReference type="Proteomes" id="UP000000709">
    <property type="component" value="Unassembled WGS sequence"/>
</dbReference>
<dbReference type="KEGG" id="spaa:SPAPADRAFT_152072"/>
<dbReference type="Gene3D" id="3.30.230.30">
    <property type="entry name" value="Impact, N-terminal domain"/>
    <property type="match status" value="1"/>
</dbReference>
<evidence type="ECO:0000259" key="2">
    <source>
        <dbReference type="Pfam" id="PF01205"/>
    </source>
</evidence>
<dbReference type="OMA" id="SHPHMYA"/>
<reference evidence="3 4" key="1">
    <citation type="journal article" date="2011" name="Proc. Natl. Acad. Sci. U.S.A.">
        <title>Comparative genomics of xylose-fermenting fungi for enhanced biofuel production.</title>
        <authorList>
            <person name="Wohlbach D.J."/>
            <person name="Kuo A."/>
            <person name="Sato T.K."/>
            <person name="Potts K.M."/>
            <person name="Salamov A.A."/>
            <person name="LaButti K.M."/>
            <person name="Sun H."/>
            <person name="Clum A."/>
            <person name="Pangilinan J.L."/>
            <person name="Lindquist E.A."/>
            <person name="Lucas S."/>
            <person name="Lapidus A."/>
            <person name="Jin M."/>
            <person name="Gunawan C."/>
            <person name="Balan V."/>
            <person name="Dale B.E."/>
            <person name="Jeffries T.W."/>
            <person name="Zinkel R."/>
            <person name="Barry K.W."/>
            <person name="Grigoriev I.V."/>
            <person name="Gasch A.P."/>
        </authorList>
    </citation>
    <scope>NUCLEOTIDE SEQUENCE [LARGE SCALE GENOMIC DNA]</scope>
    <source>
        <strain evidence="4">NRRL Y-27907 / 11-Y1</strain>
    </source>
</reference>
<feature type="domain" description="Impact N-terminal" evidence="2">
    <location>
        <begin position="24"/>
        <end position="135"/>
    </location>
</feature>
<dbReference type="RefSeq" id="XP_007375174.1">
    <property type="nucleotide sequence ID" value="XM_007375112.1"/>
</dbReference>
<dbReference type="InterPro" id="IPR036956">
    <property type="entry name" value="Impact_N_sf"/>
</dbReference>
<dbReference type="SUPFAM" id="SSF54211">
    <property type="entry name" value="Ribosomal protein S5 domain 2-like"/>
    <property type="match status" value="1"/>
</dbReference>
<dbReference type="InterPro" id="IPR020568">
    <property type="entry name" value="Ribosomal_Su5_D2-typ_SF"/>
</dbReference>
<dbReference type="GO" id="GO:0006446">
    <property type="term" value="P:regulation of translational initiation"/>
    <property type="evidence" value="ECO:0007669"/>
    <property type="project" value="TreeGrafter"/>
</dbReference>
<dbReference type="PANTHER" id="PTHR16301">
    <property type="entry name" value="IMPACT-RELATED"/>
    <property type="match status" value="1"/>
</dbReference>
<dbReference type="InParanoid" id="G3AN56"/>
<protein>
    <recommendedName>
        <fullName evidence="2">Impact N-terminal domain-containing protein</fullName>
    </recommendedName>
</protein>
<evidence type="ECO:0000313" key="3">
    <source>
        <dbReference type="EMBL" id="EGW31898.1"/>
    </source>
</evidence>
<dbReference type="FunCoup" id="G3AN56">
    <property type="interactions" value="13"/>
</dbReference>
<proteinExistence type="inferred from homology"/>
<dbReference type="PROSITE" id="PS00910">
    <property type="entry name" value="UPF0029"/>
    <property type="match status" value="1"/>
</dbReference>
<sequence length="143" mass="16238">MIRRTIRRLGTITNWHESEIIIDRKSKFQARNVNITSESEIPQVLSQFKQQHKSIAKNASHPHMLAWRTGEVLDGKQTNIKQGFKDNGESGAGSKILELLIKHNIVNVLVIVTRWYGGTPLGGSRFRHITNTTLKTLQNSNKL</sequence>
<dbReference type="GO" id="GO:0140469">
    <property type="term" value="P:GCN2-mediated signaling"/>
    <property type="evidence" value="ECO:0007669"/>
    <property type="project" value="TreeGrafter"/>
</dbReference>
<dbReference type="GO" id="GO:0005737">
    <property type="term" value="C:cytoplasm"/>
    <property type="evidence" value="ECO:0007669"/>
    <property type="project" value="TreeGrafter"/>
</dbReference>
<dbReference type="InterPro" id="IPR001498">
    <property type="entry name" value="Impact_N"/>
</dbReference>
<dbReference type="Pfam" id="PF01205">
    <property type="entry name" value="Impact_N"/>
    <property type="match status" value="1"/>
</dbReference>